<dbReference type="STRING" id="1507870.A0A1V8T6Q0"/>
<protein>
    <recommendedName>
        <fullName evidence="9">Ribosomal protein L14e domain-containing protein</fullName>
    </recommendedName>
</protein>
<evidence type="ECO:0000313" key="6">
    <source>
        <dbReference type="EMBL" id="OQO02287.1"/>
    </source>
</evidence>
<dbReference type="SUPFAM" id="SSF50104">
    <property type="entry name" value="Translation proteins SH3-like domain"/>
    <property type="match status" value="1"/>
</dbReference>
<dbReference type="PANTHER" id="PTHR11127:SF2">
    <property type="entry name" value="LARGE RIBOSOMAL SUBUNIT PROTEIN EL14"/>
    <property type="match status" value="1"/>
</dbReference>
<dbReference type="InterPro" id="IPR002784">
    <property type="entry name" value="Ribosomal_eL14_dom"/>
</dbReference>
<reference evidence="7" key="1">
    <citation type="journal article" date="2017" name="Genome Announc.">
        <title>Draft Genome Sequences of the Antarctic Endolithic Fungi Rachicladosporium antarcticum CCFEE 5527 and Rachicladosporium sp. CCFEE 5018.</title>
        <authorList>
            <person name="Coleine C."/>
            <person name="Masonjones S."/>
            <person name="Selbmann L."/>
            <person name="Zucconi L."/>
            <person name="Onofri S."/>
            <person name="Pacelli C."/>
            <person name="Stajich J.E."/>
        </authorList>
    </citation>
    <scope>NUCLEOTIDE SEQUENCE</scope>
    <source>
        <strain evidence="7">CCFEE 5527</strain>
    </source>
</reference>
<keyword evidence="2" id="KW-0689">Ribosomal protein</keyword>
<name>A0A1V8T6Q0_9PEZI</name>
<keyword evidence="3" id="KW-0687">Ribonucleoprotein</keyword>
<dbReference type="GO" id="GO:0006412">
    <property type="term" value="P:translation"/>
    <property type="evidence" value="ECO:0007669"/>
    <property type="project" value="InterPro"/>
</dbReference>
<dbReference type="CDD" id="cd23702">
    <property type="entry name" value="eL14"/>
    <property type="match status" value="1"/>
</dbReference>
<dbReference type="Pfam" id="PF00467">
    <property type="entry name" value="KOW"/>
    <property type="match status" value="1"/>
</dbReference>
<evidence type="ECO:0000259" key="5">
    <source>
        <dbReference type="Pfam" id="PF01929"/>
    </source>
</evidence>
<keyword evidence="8" id="KW-1185">Reference proteome</keyword>
<evidence type="ECO:0000313" key="7">
    <source>
        <dbReference type="EMBL" id="OQO06999.1"/>
    </source>
</evidence>
<dbReference type="GO" id="GO:0042273">
    <property type="term" value="P:ribosomal large subunit biogenesis"/>
    <property type="evidence" value="ECO:0007669"/>
    <property type="project" value="TreeGrafter"/>
</dbReference>
<dbReference type="Gene3D" id="2.30.30.30">
    <property type="match status" value="1"/>
</dbReference>
<evidence type="ECO:0000256" key="3">
    <source>
        <dbReference type="ARBA" id="ARBA00023274"/>
    </source>
</evidence>
<dbReference type="Pfam" id="PF01929">
    <property type="entry name" value="Ribosomal_L14e"/>
    <property type="match status" value="1"/>
</dbReference>
<dbReference type="Proteomes" id="UP000192596">
    <property type="component" value="Unassembled WGS sequence"/>
</dbReference>
<dbReference type="OrthoDB" id="1875589at2759"/>
<reference evidence="8" key="2">
    <citation type="submission" date="2017-03" db="EMBL/GenBank/DDBJ databases">
        <title>Genomes of endolithic fungi from Antarctica.</title>
        <authorList>
            <person name="Coleine C."/>
            <person name="Masonjones S."/>
            <person name="Stajich J.E."/>
        </authorList>
    </citation>
    <scope>NUCLEOTIDE SEQUENCE [LARGE SCALE GENOMIC DNA]</scope>
    <source>
        <strain evidence="8">CCFEE 5527</strain>
    </source>
</reference>
<dbReference type="InterPro" id="IPR014722">
    <property type="entry name" value="Rib_uL2_dom2"/>
</dbReference>
<feature type="domain" description="Large ribosomal subunit protein eL14" evidence="5">
    <location>
        <begin position="57"/>
        <end position="131"/>
    </location>
</feature>
<dbReference type="GO" id="GO:0003723">
    <property type="term" value="F:RNA binding"/>
    <property type="evidence" value="ECO:0007669"/>
    <property type="project" value="InterPro"/>
</dbReference>
<evidence type="ECO:0000259" key="4">
    <source>
        <dbReference type="Pfam" id="PF00467"/>
    </source>
</evidence>
<dbReference type="InterPro" id="IPR008991">
    <property type="entry name" value="Translation_prot_SH3-like_sf"/>
</dbReference>
<comment type="similarity">
    <text evidence="1">Belongs to the eukaryotic ribosomal protein eL14 family.</text>
</comment>
<evidence type="ECO:0000313" key="8">
    <source>
        <dbReference type="Proteomes" id="UP000192596"/>
    </source>
</evidence>
<comment type="caution">
    <text evidence="7">The sequence shown here is derived from an EMBL/GenBank/DDBJ whole genome shotgun (WGS) entry which is preliminary data.</text>
</comment>
<evidence type="ECO:0000256" key="2">
    <source>
        <dbReference type="ARBA" id="ARBA00022980"/>
    </source>
</evidence>
<proteinExistence type="inferred from homology"/>
<dbReference type="FunCoup" id="A0A1V8T6Q0">
    <property type="interactions" value="1938"/>
</dbReference>
<sequence length="146" mass="16326">MGEASVVASQWRMVEVGRVVLFSNGPFAGRLAAIVEIIDHKRVLVEGPSESKDLLVPRHSSPLAALSLTRIVIEKLPRGAGSAALQKLWQAQEVEGTWNKSTYALNKAKTMRRRELNDFERFKAMRLKKQVRFQHRKSFAAAKASA</sequence>
<dbReference type="AlphaFoldDB" id="A0A1V8T6Q0"/>
<dbReference type="InterPro" id="IPR039660">
    <property type="entry name" value="Ribosomal_eL14"/>
</dbReference>
<dbReference type="EMBL" id="NAJO01000015">
    <property type="protein sequence ID" value="OQO06999.1"/>
    <property type="molecule type" value="Genomic_DNA"/>
</dbReference>
<evidence type="ECO:0008006" key="9">
    <source>
        <dbReference type="Google" id="ProtNLM"/>
    </source>
</evidence>
<accession>A0A1V8T6Q0</accession>
<gene>
    <name evidence="7" type="ORF">B0A48_07565</name>
    <name evidence="6" type="ORF">B0A48_11841</name>
</gene>
<evidence type="ECO:0000256" key="1">
    <source>
        <dbReference type="ARBA" id="ARBA00006592"/>
    </source>
</evidence>
<dbReference type="GO" id="GO:0003735">
    <property type="term" value="F:structural constituent of ribosome"/>
    <property type="evidence" value="ECO:0007669"/>
    <property type="project" value="InterPro"/>
</dbReference>
<dbReference type="InterPro" id="IPR005824">
    <property type="entry name" value="KOW"/>
</dbReference>
<dbReference type="GO" id="GO:0022625">
    <property type="term" value="C:cytosolic large ribosomal subunit"/>
    <property type="evidence" value="ECO:0007669"/>
    <property type="project" value="TreeGrafter"/>
</dbReference>
<dbReference type="InParanoid" id="A0A1V8T6Q0"/>
<feature type="domain" description="KOW" evidence="4">
    <location>
        <begin position="16"/>
        <end position="46"/>
    </location>
</feature>
<dbReference type="PANTHER" id="PTHR11127">
    <property type="entry name" value="60S RIBOSOMAL PROTEIN L14"/>
    <property type="match status" value="1"/>
</dbReference>
<dbReference type="Gene3D" id="6.10.250.2270">
    <property type="match status" value="1"/>
</dbReference>
<dbReference type="EMBL" id="NAJO01000028">
    <property type="protein sequence ID" value="OQO02287.1"/>
    <property type="molecule type" value="Genomic_DNA"/>
</dbReference>
<organism evidence="7 8">
    <name type="scientific">Cryoendolithus antarcticus</name>
    <dbReference type="NCBI Taxonomy" id="1507870"/>
    <lineage>
        <taxon>Eukaryota</taxon>
        <taxon>Fungi</taxon>
        <taxon>Dikarya</taxon>
        <taxon>Ascomycota</taxon>
        <taxon>Pezizomycotina</taxon>
        <taxon>Dothideomycetes</taxon>
        <taxon>Dothideomycetidae</taxon>
        <taxon>Cladosporiales</taxon>
        <taxon>Cladosporiaceae</taxon>
        <taxon>Cryoendolithus</taxon>
    </lineage>
</organism>